<dbReference type="InterPro" id="IPR050430">
    <property type="entry name" value="Peptidase_S1"/>
</dbReference>
<dbReference type="GO" id="GO:0006508">
    <property type="term" value="P:proteolysis"/>
    <property type="evidence" value="ECO:0007669"/>
    <property type="project" value="UniProtKB-KW"/>
</dbReference>
<proteinExistence type="inferred from homology"/>
<keyword evidence="5" id="KW-0720">Serine protease</keyword>
<evidence type="ECO:0000256" key="1">
    <source>
        <dbReference type="ARBA" id="ARBA00004613"/>
    </source>
</evidence>
<evidence type="ECO:0000256" key="4">
    <source>
        <dbReference type="ARBA" id="ARBA00023157"/>
    </source>
</evidence>
<keyword evidence="6" id="KW-0732">Signal</keyword>
<dbReference type="GO" id="GO:0005576">
    <property type="term" value="C:extracellular region"/>
    <property type="evidence" value="ECO:0007669"/>
    <property type="project" value="UniProtKB-SubCell"/>
</dbReference>
<evidence type="ECO:0000256" key="2">
    <source>
        <dbReference type="ARBA" id="ARBA00007664"/>
    </source>
</evidence>
<protein>
    <recommendedName>
        <fullName evidence="7">Peptidase S1 domain-containing protein</fullName>
    </recommendedName>
</protein>
<dbReference type="PROSITE" id="PS00134">
    <property type="entry name" value="TRYPSIN_HIS"/>
    <property type="match status" value="1"/>
</dbReference>
<dbReference type="FunFam" id="2.40.10.10:FF:000047">
    <property type="entry name" value="Trypsin eta"/>
    <property type="match status" value="1"/>
</dbReference>
<dbReference type="SMART" id="SM00020">
    <property type="entry name" value="Tryp_SPc"/>
    <property type="match status" value="1"/>
</dbReference>
<dbReference type="PROSITE" id="PS50240">
    <property type="entry name" value="TRYPSIN_DOM"/>
    <property type="match status" value="1"/>
</dbReference>
<organism evidence="8">
    <name type="scientific">Bionectria ochroleuca</name>
    <name type="common">Gliocladium roseum</name>
    <dbReference type="NCBI Taxonomy" id="29856"/>
    <lineage>
        <taxon>Eukaryota</taxon>
        <taxon>Fungi</taxon>
        <taxon>Dikarya</taxon>
        <taxon>Ascomycota</taxon>
        <taxon>Pezizomycotina</taxon>
        <taxon>Sordariomycetes</taxon>
        <taxon>Hypocreomycetidae</taxon>
        <taxon>Hypocreales</taxon>
        <taxon>Bionectriaceae</taxon>
        <taxon>Clonostachys</taxon>
    </lineage>
</organism>
<reference evidence="8" key="1">
    <citation type="submission" date="2015-01" db="EMBL/GenBank/DDBJ databases">
        <authorList>
            <person name="Durling Mikael"/>
        </authorList>
    </citation>
    <scope>NUCLEOTIDE SEQUENCE</scope>
</reference>
<feature type="chain" id="PRO_5002134547" description="Peptidase S1 domain-containing protein" evidence="6">
    <location>
        <begin position="20"/>
        <end position="258"/>
    </location>
</feature>
<dbReference type="InterPro" id="IPR033116">
    <property type="entry name" value="TRYPSIN_SER"/>
</dbReference>
<evidence type="ECO:0000259" key="7">
    <source>
        <dbReference type="PROSITE" id="PS50240"/>
    </source>
</evidence>
<dbReference type="InterPro" id="IPR001254">
    <property type="entry name" value="Trypsin_dom"/>
</dbReference>
<dbReference type="InterPro" id="IPR009003">
    <property type="entry name" value="Peptidase_S1_PA"/>
</dbReference>
<dbReference type="PROSITE" id="PS00135">
    <property type="entry name" value="TRYPSIN_SER"/>
    <property type="match status" value="1"/>
</dbReference>
<evidence type="ECO:0000256" key="3">
    <source>
        <dbReference type="ARBA" id="ARBA00022525"/>
    </source>
</evidence>
<dbReference type="PANTHER" id="PTHR24276:SF98">
    <property type="entry name" value="FI18310P1-RELATED"/>
    <property type="match status" value="1"/>
</dbReference>
<dbReference type="InterPro" id="IPR043504">
    <property type="entry name" value="Peptidase_S1_PA_chymotrypsin"/>
</dbReference>
<dbReference type="CDD" id="cd00190">
    <property type="entry name" value="Tryp_SPc"/>
    <property type="match status" value="1"/>
</dbReference>
<name>A0A0B7KED9_BIOOC</name>
<dbReference type="GO" id="GO:0004252">
    <property type="term" value="F:serine-type endopeptidase activity"/>
    <property type="evidence" value="ECO:0007669"/>
    <property type="project" value="InterPro"/>
</dbReference>
<sequence length="258" mass="26093">MVSKVAAAALLALPALTMGGAIPRKEASILIVGGSPASAGQFPYIVTVTTDSTICGGVLIGANTVLTASHCTFNQDGSQTSPSVYTIRAGSLQWQSGGTTSKVSSITRRSDYNPATTDNDVAILHLSSAIAESSNIGYASLAAAGSDPSGSITVAGWGLTSENGSLSASLRYVSVPVIDRAECAADYNGINAITDNMFCAGLQQGGKDACSGDSGGPVLAEDGTLAGVVSWGVGCARAGYPGVYTRLANYIDWINQNI</sequence>
<dbReference type="Pfam" id="PF00089">
    <property type="entry name" value="Trypsin"/>
    <property type="match status" value="1"/>
</dbReference>
<feature type="domain" description="Peptidase S1" evidence="7">
    <location>
        <begin position="31"/>
        <end position="258"/>
    </location>
</feature>
<dbReference type="GO" id="GO:0051604">
    <property type="term" value="P:protein maturation"/>
    <property type="evidence" value="ECO:0007669"/>
    <property type="project" value="UniProtKB-ARBA"/>
</dbReference>
<dbReference type="AlphaFoldDB" id="A0A0B7KED9"/>
<dbReference type="InterPro" id="IPR001314">
    <property type="entry name" value="Peptidase_S1A"/>
</dbReference>
<keyword evidence="4" id="KW-1015">Disulfide bond</keyword>
<feature type="signal peptide" evidence="6">
    <location>
        <begin position="1"/>
        <end position="19"/>
    </location>
</feature>
<comment type="similarity">
    <text evidence="2">Belongs to the peptidase S1 family.</text>
</comment>
<dbReference type="EMBL" id="CDPU01000059">
    <property type="protein sequence ID" value="CEO55938.1"/>
    <property type="molecule type" value="Genomic_DNA"/>
</dbReference>
<accession>A0A0B7KED9</accession>
<evidence type="ECO:0000313" key="8">
    <source>
        <dbReference type="EMBL" id="CEO55938.1"/>
    </source>
</evidence>
<comment type="subcellular location">
    <subcellularLocation>
        <location evidence="1">Secreted</location>
    </subcellularLocation>
</comment>
<dbReference type="SUPFAM" id="SSF50494">
    <property type="entry name" value="Trypsin-like serine proteases"/>
    <property type="match status" value="1"/>
</dbReference>
<dbReference type="PRINTS" id="PR00722">
    <property type="entry name" value="CHYMOTRYPSIN"/>
</dbReference>
<keyword evidence="5" id="KW-0645">Protease</keyword>
<dbReference type="InterPro" id="IPR018114">
    <property type="entry name" value="TRYPSIN_HIS"/>
</dbReference>
<keyword evidence="3" id="KW-0964">Secreted</keyword>
<gene>
    <name evidence="8" type="ORF">BN869_000011996_1</name>
</gene>
<dbReference type="Gene3D" id="2.40.10.10">
    <property type="entry name" value="Trypsin-like serine proteases"/>
    <property type="match status" value="1"/>
</dbReference>
<evidence type="ECO:0000256" key="6">
    <source>
        <dbReference type="SAM" id="SignalP"/>
    </source>
</evidence>
<evidence type="ECO:0000256" key="5">
    <source>
        <dbReference type="RuleBase" id="RU363034"/>
    </source>
</evidence>
<dbReference type="PANTHER" id="PTHR24276">
    <property type="entry name" value="POLYSERASE-RELATED"/>
    <property type="match status" value="1"/>
</dbReference>
<keyword evidence="5" id="KW-0378">Hydrolase</keyword>